<reference evidence="2 3" key="1">
    <citation type="submission" date="2024-10" db="EMBL/GenBank/DDBJ databases">
        <title>The Natural Products Discovery Center: Release of the First 8490 Sequenced Strains for Exploring Actinobacteria Biosynthetic Diversity.</title>
        <authorList>
            <person name="Kalkreuter E."/>
            <person name="Kautsar S.A."/>
            <person name="Yang D."/>
            <person name="Bader C.D."/>
            <person name="Teijaro C.N."/>
            <person name="Fluegel L."/>
            <person name="Davis C.M."/>
            <person name="Simpson J.R."/>
            <person name="Lauterbach L."/>
            <person name="Steele A.D."/>
            <person name="Gui C."/>
            <person name="Meng S."/>
            <person name="Li G."/>
            <person name="Viehrig K."/>
            <person name="Ye F."/>
            <person name="Su P."/>
            <person name="Kiefer A.F."/>
            <person name="Nichols A."/>
            <person name="Cepeda A.J."/>
            <person name="Yan W."/>
            <person name="Fan B."/>
            <person name="Jiang Y."/>
            <person name="Adhikari A."/>
            <person name="Zheng C.-J."/>
            <person name="Schuster L."/>
            <person name="Cowan T.M."/>
            <person name="Smanski M.J."/>
            <person name="Chevrette M.G."/>
            <person name="De Carvalho L.P.S."/>
            <person name="Shen B."/>
        </authorList>
    </citation>
    <scope>NUCLEOTIDE SEQUENCE [LARGE SCALE GENOMIC DNA]</scope>
    <source>
        <strain evidence="2 3">NPDC000140</strain>
    </source>
</reference>
<proteinExistence type="predicted"/>
<accession>A0ABW6VVC7</accession>
<dbReference type="RefSeq" id="WP_387220008.1">
    <property type="nucleotide sequence ID" value="NZ_JBIAZM010000004.1"/>
</dbReference>
<sequence>MDTLATPPERTGRGRRRTGPVLAVVLLVVVVGGLVMGSAVGGADTGIFDGDPPRWASTFGAALCLLGLGVEIVAIVWAVRTGRYRANRRQSPLTTLSWSRRRRLGRQVRRGTPEPGEDPALLVETARQAIAQRWFVLVIAGLAMTGAGQAFLGFAPFHVVIGGLLVVIWAVLIVLVLRAARQGEAFLRAHPDLGGR</sequence>
<keyword evidence="3" id="KW-1185">Reference proteome</keyword>
<dbReference type="Proteomes" id="UP001602287">
    <property type="component" value="Unassembled WGS sequence"/>
</dbReference>
<protein>
    <submittedName>
        <fullName evidence="2">Uncharacterized protein</fullName>
    </submittedName>
</protein>
<evidence type="ECO:0000256" key="1">
    <source>
        <dbReference type="SAM" id="Phobius"/>
    </source>
</evidence>
<organism evidence="2 3">
    <name type="scientific">Micromonospora parva</name>
    <dbReference type="NCBI Taxonomy" id="1464048"/>
    <lineage>
        <taxon>Bacteria</taxon>
        <taxon>Bacillati</taxon>
        <taxon>Actinomycetota</taxon>
        <taxon>Actinomycetes</taxon>
        <taxon>Micromonosporales</taxon>
        <taxon>Micromonosporaceae</taxon>
        <taxon>Micromonospora</taxon>
    </lineage>
</organism>
<evidence type="ECO:0000313" key="2">
    <source>
        <dbReference type="EMBL" id="MFF5200457.1"/>
    </source>
</evidence>
<feature type="transmembrane region" description="Helical" evidence="1">
    <location>
        <begin position="160"/>
        <end position="180"/>
    </location>
</feature>
<feature type="transmembrane region" description="Helical" evidence="1">
    <location>
        <begin position="134"/>
        <end position="154"/>
    </location>
</feature>
<dbReference type="EMBL" id="JBIAZM010000004">
    <property type="protein sequence ID" value="MFF5200457.1"/>
    <property type="molecule type" value="Genomic_DNA"/>
</dbReference>
<name>A0ABW6VVC7_9ACTN</name>
<feature type="transmembrane region" description="Helical" evidence="1">
    <location>
        <begin position="55"/>
        <end position="79"/>
    </location>
</feature>
<comment type="caution">
    <text evidence="2">The sequence shown here is derived from an EMBL/GenBank/DDBJ whole genome shotgun (WGS) entry which is preliminary data.</text>
</comment>
<evidence type="ECO:0000313" key="3">
    <source>
        <dbReference type="Proteomes" id="UP001602287"/>
    </source>
</evidence>
<keyword evidence="1" id="KW-0472">Membrane</keyword>
<keyword evidence="1" id="KW-0812">Transmembrane</keyword>
<gene>
    <name evidence="2" type="ORF">ACFY3B_12725</name>
</gene>
<feature type="transmembrane region" description="Helical" evidence="1">
    <location>
        <begin position="21"/>
        <end position="43"/>
    </location>
</feature>
<keyword evidence="1" id="KW-1133">Transmembrane helix</keyword>